<keyword evidence="17" id="KW-1185">Reference proteome</keyword>
<feature type="binding site" evidence="13">
    <location>
        <position position="108"/>
    </location>
    <ligand>
        <name>Mg(2+)</name>
        <dbReference type="ChEBI" id="CHEBI:18420"/>
        <label>1</label>
    </ligand>
</feature>
<keyword evidence="7 13" id="KW-0460">Magnesium</keyword>
<accession>A0A2K8KKH7</accession>
<evidence type="ECO:0000313" key="16">
    <source>
        <dbReference type="EMBL" id="ATX75480.1"/>
    </source>
</evidence>
<comment type="catalytic activity">
    <reaction evidence="12">
        <text>ADP-D-ribose + H2O = D-ribose 5-phosphate + AMP + 2 H(+)</text>
        <dbReference type="Rhea" id="RHEA:10412"/>
        <dbReference type="ChEBI" id="CHEBI:15377"/>
        <dbReference type="ChEBI" id="CHEBI:15378"/>
        <dbReference type="ChEBI" id="CHEBI:57967"/>
        <dbReference type="ChEBI" id="CHEBI:78346"/>
        <dbReference type="ChEBI" id="CHEBI:456215"/>
        <dbReference type="EC" id="3.6.1.13"/>
    </reaction>
</comment>
<dbReference type="InterPro" id="IPR015797">
    <property type="entry name" value="NUDIX_hydrolase-like_dom_sf"/>
</dbReference>
<gene>
    <name evidence="16" type="ORF">REIFOR_00303</name>
</gene>
<evidence type="ECO:0000256" key="1">
    <source>
        <dbReference type="ARBA" id="ARBA00001946"/>
    </source>
</evidence>
<evidence type="ECO:0000256" key="8">
    <source>
        <dbReference type="ARBA" id="ARBA00025164"/>
    </source>
</evidence>
<dbReference type="PROSITE" id="PS00893">
    <property type="entry name" value="NUDIX_BOX"/>
    <property type="match status" value="1"/>
</dbReference>
<evidence type="ECO:0000256" key="3">
    <source>
        <dbReference type="ARBA" id="ARBA00012453"/>
    </source>
</evidence>
<dbReference type="RefSeq" id="WP_100255881.1">
    <property type="nucleotide sequence ID" value="NZ_CP011797.1"/>
</dbReference>
<protein>
    <recommendedName>
        <fullName evidence="4">ADP-ribose pyrophosphatase</fullName>
        <ecNumber evidence="3">3.6.1.13</ecNumber>
    </recommendedName>
    <alternativeName>
        <fullName evidence="9">ADP-ribose diphosphatase</fullName>
    </alternativeName>
    <alternativeName>
        <fullName evidence="11">ADP-ribose phosphohydrolase</fullName>
    </alternativeName>
    <alternativeName>
        <fullName evidence="10">Adenosine diphosphoribose pyrophosphatase</fullName>
    </alternativeName>
</protein>
<evidence type="ECO:0000256" key="5">
    <source>
        <dbReference type="ARBA" id="ARBA00022723"/>
    </source>
</evidence>
<dbReference type="PROSITE" id="PS51462">
    <property type="entry name" value="NUDIX"/>
    <property type="match status" value="1"/>
</dbReference>
<dbReference type="CDD" id="cd24155">
    <property type="entry name" value="NUDIX_ADPRase"/>
    <property type="match status" value="1"/>
</dbReference>
<dbReference type="InterPro" id="IPR004385">
    <property type="entry name" value="NDP_pyrophosphatase"/>
</dbReference>
<name>A0A2K8KKH7_9GAMM</name>
<evidence type="ECO:0000256" key="13">
    <source>
        <dbReference type="PIRSR" id="PIRSR604385-2"/>
    </source>
</evidence>
<evidence type="ECO:0000256" key="4">
    <source>
        <dbReference type="ARBA" id="ARBA00013297"/>
    </source>
</evidence>
<keyword evidence="6 16" id="KW-0378">Hydrolase</keyword>
<dbReference type="InterPro" id="IPR000086">
    <property type="entry name" value="NUDIX_hydrolase_dom"/>
</dbReference>
<feature type="short sequence motif" description="Nudix box" evidence="14">
    <location>
        <begin position="89"/>
        <end position="111"/>
    </location>
</feature>
<comment type="similarity">
    <text evidence="2">Belongs to the Nudix hydrolase family. NudF subfamily.</text>
</comment>
<dbReference type="Pfam" id="PF00293">
    <property type="entry name" value="NUDIX"/>
    <property type="match status" value="1"/>
</dbReference>
<dbReference type="EMBL" id="CP011797">
    <property type="protein sequence ID" value="ATX75480.1"/>
    <property type="molecule type" value="Genomic_DNA"/>
</dbReference>
<dbReference type="GO" id="GO:0019693">
    <property type="term" value="P:ribose phosphate metabolic process"/>
    <property type="evidence" value="ECO:0007669"/>
    <property type="project" value="TreeGrafter"/>
</dbReference>
<dbReference type="EC" id="3.6.1.13" evidence="3"/>
<dbReference type="Proteomes" id="UP000229757">
    <property type="component" value="Chromosome"/>
</dbReference>
<proteinExistence type="inferred from homology"/>
<evidence type="ECO:0000256" key="12">
    <source>
        <dbReference type="ARBA" id="ARBA00049546"/>
    </source>
</evidence>
<comment type="function">
    <text evidence="8">Acts on ADP-mannose and ADP-glucose as well as ADP-ribose. Prevents glycogen biosynthesis. The reaction catalyzed by this enzyme is a limiting step of the gluconeogenic process.</text>
</comment>
<dbReference type="OrthoDB" id="5292471at2"/>
<dbReference type="SUPFAM" id="SSF55811">
    <property type="entry name" value="Nudix"/>
    <property type="match status" value="1"/>
</dbReference>
<dbReference type="KEGG" id="rfo:REIFOR_00303"/>
<evidence type="ECO:0000259" key="15">
    <source>
        <dbReference type="PROSITE" id="PS51462"/>
    </source>
</evidence>
<feature type="binding site" evidence="13">
    <location>
        <position position="88"/>
    </location>
    <ligand>
        <name>Mg(2+)</name>
        <dbReference type="ChEBI" id="CHEBI:18420"/>
        <label>1</label>
    </ligand>
</feature>
<evidence type="ECO:0000256" key="9">
    <source>
        <dbReference type="ARBA" id="ARBA00030162"/>
    </source>
</evidence>
<comment type="cofactor">
    <cofactor evidence="1 13">
        <name>Mg(2+)</name>
        <dbReference type="ChEBI" id="CHEBI:18420"/>
    </cofactor>
</comment>
<keyword evidence="5 13" id="KW-0479">Metal-binding</keyword>
<evidence type="ECO:0000256" key="6">
    <source>
        <dbReference type="ARBA" id="ARBA00022801"/>
    </source>
</evidence>
<dbReference type="GO" id="GO:0019144">
    <property type="term" value="F:ADP-sugar diphosphatase activity"/>
    <property type="evidence" value="ECO:0007669"/>
    <property type="project" value="TreeGrafter"/>
</dbReference>
<feature type="binding site" evidence="13">
    <location>
        <position position="156"/>
    </location>
    <ligand>
        <name>Mg(2+)</name>
        <dbReference type="ChEBI" id="CHEBI:18420"/>
        <label>1</label>
    </ligand>
</feature>
<evidence type="ECO:0000256" key="10">
    <source>
        <dbReference type="ARBA" id="ARBA00030308"/>
    </source>
</evidence>
<evidence type="ECO:0000256" key="11">
    <source>
        <dbReference type="ARBA" id="ARBA00033056"/>
    </source>
</evidence>
<dbReference type="GO" id="GO:0005829">
    <property type="term" value="C:cytosol"/>
    <property type="evidence" value="ECO:0007669"/>
    <property type="project" value="TreeGrafter"/>
</dbReference>
<evidence type="ECO:0000256" key="7">
    <source>
        <dbReference type="ARBA" id="ARBA00022842"/>
    </source>
</evidence>
<evidence type="ECO:0000256" key="14">
    <source>
        <dbReference type="PIRSR" id="PIRSR604385-3"/>
    </source>
</evidence>
<feature type="domain" description="Nudix hydrolase" evidence="15">
    <location>
        <begin position="48"/>
        <end position="190"/>
    </location>
</feature>
<dbReference type="NCBIfam" id="TIGR00052">
    <property type="entry name" value="nudix-type nucleoside diphosphatase, YffH/AdpP family"/>
    <property type="match status" value="1"/>
</dbReference>
<dbReference type="AlphaFoldDB" id="A0A2K8KKH7"/>
<dbReference type="Gene3D" id="3.90.79.10">
    <property type="entry name" value="Nucleoside Triphosphate Pyrophosphohydrolase"/>
    <property type="match status" value="1"/>
</dbReference>
<dbReference type="InterPro" id="IPR020084">
    <property type="entry name" value="NUDIX_hydrolase_CS"/>
</dbReference>
<evidence type="ECO:0000313" key="17">
    <source>
        <dbReference type="Proteomes" id="UP000229757"/>
    </source>
</evidence>
<dbReference type="PANTHER" id="PTHR11839:SF5">
    <property type="entry name" value="ADP-RIBOSE PYROPHOSPHATASE"/>
    <property type="match status" value="1"/>
</dbReference>
<reference evidence="16 17" key="1">
    <citation type="journal article" date="2017" name="Environ. Microbiol.">
        <title>Genomic and physiological analyses of 'Reinekea forsetii' reveal a versatile opportunistic lifestyle during spring algae blooms.</title>
        <authorList>
            <person name="Avci B."/>
            <person name="Hahnke R.L."/>
            <person name="Chafee M."/>
            <person name="Fischer T."/>
            <person name="Gruber-Vodicka H."/>
            <person name="Tegetmeyer H.E."/>
            <person name="Harder J."/>
            <person name="Fuchs B.M."/>
            <person name="Amann R.I."/>
            <person name="Teeling H."/>
        </authorList>
    </citation>
    <scope>NUCLEOTIDE SEQUENCE [LARGE SCALE GENOMIC DNA]</scope>
    <source>
        <strain evidence="16 17">Hel1_31_D35</strain>
    </source>
</reference>
<organism evidence="16 17">
    <name type="scientific">Reinekea forsetii</name>
    <dbReference type="NCBI Taxonomy" id="1336806"/>
    <lineage>
        <taxon>Bacteria</taxon>
        <taxon>Pseudomonadati</taxon>
        <taxon>Pseudomonadota</taxon>
        <taxon>Gammaproteobacteria</taxon>
        <taxon>Oceanospirillales</taxon>
        <taxon>Saccharospirillaceae</taxon>
        <taxon>Reinekea</taxon>
    </lineage>
</organism>
<sequence length="201" mass="22704">MKRDTEQFHYSIDVVEPLYRGFYQMDQMTVTHQRFDGGSQTISRELMDRHDAVCVLLVDIGRRAVVLIEQFRVGTLQDANPWQIELVAGLIDKDEEPEAVARREAIEEAGVDIGRVHSISRYWPSSGGSNERIHLFVGEVDSHQASGIHGLAEEGEDIRVLSVPFAEAYGWVRDNVVNNAAAIIALQWLQLNETSLCDRWA</sequence>
<dbReference type="GO" id="GO:0047631">
    <property type="term" value="F:ADP-ribose diphosphatase activity"/>
    <property type="evidence" value="ECO:0007669"/>
    <property type="project" value="UniProtKB-EC"/>
</dbReference>
<dbReference type="GO" id="GO:0046872">
    <property type="term" value="F:metal ion binding"/>
    <property type="evidence" value="ECO:0007669"/>
    <property type="project" value="UniProtKB-KW"/>
</dbReference>
<dbReference type="GO" id="GO:0006753">
    <property type="term" value="P:nucleoside phosphate metabolic process"/>
    <property type="evidence" value="ECO:0007669"/>
    <property type="project" value="TreeGrafter"/>
</dbReference>
<evidence type="ECO:0000256" key="2">
    <source>
        <dbReference type="ARBA" id="ARBA00007482"/>
    </source>
</evidence>
<feature type="binding site" evidence="13">
    <location>
        <position position="104"/>
    </location>
    <ligand>
        <name>Mg(2+)</name>
        <dbReference type="ChEBI" id="CHEBI:18420"/>
        <label>2</label>
    </ligand>
</feature>
<dbReference type="PANTHER" id="PTHR11839">
    <property type="entry name" value="UDP/ADP-SUGAR PYROPHOSPHATASE"/>
    <property type="match status" value="1"/>
</dbReference>